<sequence>MALLIFGLILFLGLHSVRIVADGGRTAFVERFGEMSYKGVYSVLSLIGIVLVSMGYQRAYGEYGFLYEPVAGLSHLALILVPIAFVLVAAAYAPAGHIKQAVKHPMVLGVALWALGHLLANGMVADVVLFGAFLAWALADYASALSRPLPVKGAVSAKGDIAALAIGLIMAGLFIAFLHRYLFGVSPVG</sequence>
<name>A0A1W2CAJ4_9HYPH</name>
<dbReference type="AlphaFoldDB" id="A0A1W2CAJ4"/>
<feature type="transmembrane region" description="Helical" evidence="5">
    <location>
        <begin position="37"/>
        <end position="56"/>
    </location>
</feature>
<protein>
    <submittedName>
        <fullName evidence="7">Uncharacterized membrane protein</fullName>
    </submittedName>
</protein>
<evidence type="ECO:0000256" key="1">
    <source>
        <dbReference type="ARBA" id="ARBA00004141"/>
    </source>
</evidence>
<evidence type="ECO:0000259" key="6">
    <source>
        <dbReference type="Pfam" id="PF07298"/>
    </source>
</evidence>
<feature type="transmembrane region" description="Helical" evidence="5">
    <location>
        <begin position="115"/>
        <end position="139"/>
    </location>
</feature>
<dbReference type="STRING" id="937218.SAMN06297251_10954"/>
<dbReference type="Proteomes" id="UP000192656">
    <property type="component" value="Unassembled WGS sequence"/>
</dbReference>
<keyword evidence="2 5" id="KW-0812">Transmembrane</keyword>
<dbReference type="GO" id="GO:0016020">
    <property type="term" value="C:membrane"/>
    <property type="evidence" value="ECO:0007669"/>
    <property type="project" value="UniProtKB-SubCell"/>
</dbReference>
<dbReference type="InterPro" id="IPR009915">
    <property type="entry name" value="NnrU_dom"/>
</dbReference>
<keyword evidence="3 5" id="KW-1133">Transmembrane helix</keyword>
<reference evidence="7 8" key="1">
    <citation type="submission" date="2017-04" db="EMBL/GenBank/DDBJ databases">
        <authorList>
            <person name="Afonso C.L."/>
            <person name="Miller P.J."/>
            <person name="Scott M.A."/>
            <person name="Spackman E."/>
            <person name="Goraichik I."/>
            <person name="Dimitrov K.M."/>
            <person name="Suarez D.L."/>
            <person name="Swayne D.E."/>
        </authorList>
    </citation>
    <scope>NUCLEOTIDE SEQUENCE [LARGE SCALE GENOMIC DNA]</scope>
    <source>
        <strain evidence="7 8">CGMCC 1.10972</strain>
    </source>
</reference>
<feature type="domain" description="NnrU" evidence="6">
    <location>
        <begin position="3"/>
        <end position="187"/>
    </location>
</feature>
<dbReference type="RefSeq" id="WP_084410218.1">
    <property type="nucleotide sequence ID" value="NZ_FWXR01000009.1"/>
</dbReference>
<evidence type="ECO:0000256" key="3">
    <source>
        <dbReference type="ARBA" id="ARBA00022989"/>
    </source>
</evidence>
<proteinExistence type="predicted"/>
<evidence type="ECO:0000313" key="8">
    <source>
        <dbReference type="Proteomes" id="UP000192656"/>
    </source>
</evidence>
<feature type="transmembrane region" description="Helical" evidence="5">
    <location>
        <begin position="76"/>
        <end position="95"/>
    </location>
</feature>
<evidence type="ECO:0000256" key="4">
    <source>
        <dbReference type="ARBA" id="ARBA00023136"/>
    </source>
</evidence>
<dbReference type="EMBL" id="FWXR01000009">
    <property type="protein sequence ID" value="SMC81708.1"/>
    <property type="molecule type" value="Genomic_DNA"/>
</dbReference>
<dbReference type="OrthoDB" id="5293641at2"/>
<evidence type="ECO:0000256" key="5">
    <source>
        <dbReference type="SAM" id="Phobius"/>
    </source>
</evidence>
<organism evidence="7 8">
    <name type="scientific">Fulvimarina manganoxydans</name>
    <dbReference type="NCBI Taxonomy" id="937218"/>
    <lineage>
        <taxon>Bacteria</taxon>
        <taxon>Pseudomonadati</taxon>
        <taxon>Pseudomonadota</taxon>
        <taxon>Alphaproteobacteria</taxon>
        <taxon>Hyphomicrobiales</taxon>
        <taxon>Aurantimonadaceae</taxon>
        <taxon>Fulvimarina</taxon>
    </lineage>
</organism>
<dbReference type="Pfam" id="PF07298">
    <property type="entry name" value="NnrU"/>
    <property type="match status" value="1"/>
</dbReference>
<evidence type="ECO:0000313" key="7">
    <source>
        <dbReference type="EMBL" id="SMC81708.1"/>
    </source>
</evidence>
<evidence type="ECO:0000256" key="2">
    <source>
        <dbReference type="ARBA" id="ARBA00022692"/>
    </source>
</evidence>
<keyword evidence="4 5" id="KW-0472">Membrane</keyword>
<accession>A0A1W2CAJ4</accession>
<keyword evidence="8" id="KW-1185">Reference proteome</keyword>
<gene>
    <name evidence="7" type="ORF">SAMN06297251_10954</name>
</gene>
<feature type="transmembrane region" description="Helical" evidence="5">
    <location>
        <begin position="160"/>
        <end position="183"/>
    </location>
</feature>
<comment type="subcellular location">
    <subcellularLocation>
        <location evidence="1">Membrane</location>
        <topology evidence="1">Multi-pass membrane protein</topology>
    </subcellularLocation>
</comment>